<feature type="signal peptide" evidence="1">
    <location>
        <begin position="1"/>
        <end position="16"/>
    </location>
</feature>
<evidence type="ECO:0000313" key="3">
    <source>
        <dbReference type="Proteomes" id="UP000499080"/>
    </source>
</evidence>
<dbReference type="EMBL" id="BGPR01018516">
    <property type="protein sequence ID" value="GBN79373.1"/>
    <property type="molecule type" value="Genomic_DNA"/>
</dbReference>
<gene>
    <name evidence="2" type="ORF">AVEN_82288_1</name>
</gene>
<proteinExistence type="predicted"/>
<keyword evidence="1" id="KW-0732">Signal</keyword>
<evidence type="ECO:0008006" key="4">
    <source>
        <dbReference type="Google" id="ProtNLM"/>
    </source>
</evidence>
<feature type="chain" id="PRO_5021295336" description="Secreted protein" evidence="1">
    <location>
        <begin position="17"/>
        <end position="115"/>
    </location>
</feature>
<dbReference type="Proteomes" id="UP000499080">
    <property type="component" value="Unassembled WGS sequence"/>
</dbReference>
<protein>
    <recommendedName>
        <fullName evidence="4">Secreted protein</fullName>
    </recommendedName>
</protein>
<name>A0A4Y2RUJ3_ARAVE</name>
<keyword evidence="3" id="KW-1185">Reference proteome</keyword>
<comment type="caution">
    <text evidence="2">The sequence shown here is derived from an EMBL/GenBank/DDBJ whole genome shotgun (WGS) entry which is preliminary data.</text>
</comment>
<dbReference type="AlphaFoldDB" id="A0A4Y2RUJ3"/>
<accession>A0A4Y2RUJ3</accession>
<sequence length="115" mass="12472">MKNLLIVIGFWVTVGSNFFSHAREGETAPFCGSIRERLGENIPAGLTFIRGRGGLVVRSRLWGRRVPGSKPDSSEDPLCMGPATRQIMRMAKLPPVRVAWKLGDGGARSGVAHVT</sequence>
<evidence type="ECO:0000313" key="2">
    <source>
        <dbReference type="EMBL" id="GBN79373.1"/>
    </source>
</evidence>
<organism evidence="2 3">
    <name type="scientific">Araneus ventricosus</name>
    <name type="common">Orbweaver spider</name>
    <name type="synonym">Epeira ventricosa</name>
    <dbReference type="NCBI Taxonomy" id="182803"/>
    <lineage>
        <taxon>Eukaryota</taxon>
        <taxon>Metazoa</taxon>
        <taxon>Ecdysozoa</taxon>
        <taxon>Arthropoda</taxon>
        <taxon>Chelicerata</taxon>
        <taxon>Arachnida</taxon>
        <taxon>Araneae</taxon>
        <taxon>Araneomorphae</taxon>
        <taxon>Entelegynae</taxon>
        <taxon>Araneoidea</taxon>
        <taxon>Araneidae</taxon>
        <taxon>Araneus</taxon>
    </lineage>
</organism>
<reference evidence="2 3" key="1">
    <citation type="journal article" date="2019" name="Sci. Rep.">
        <title>Orb-weaving spider Araneus ventricosus genome elucidates the spidroin gene catalogue.</title>
        <authorList>
            <person name="Kono N."/>
            <person name="Nakamura H."/>
            <person name="Ohtoshi R."/>
            <person name="Moran D.A.P."/>
            <person name="Shinohara A."/>
            <person name="Yoshida Y."/>
            <person name="Fujiwara M."/>
            <person name="Mori M."/>
            <person name="Tomita M."/>
            <person name="Arakawa K."/>
        </authorList>
    </citation>
    <scope>NUCLEOTIDE SEQUENCE [LARGE SCALE GENOMIC DNA]</scope>
</reference>
<evidence type="ECO:0000256" key="1">
    <source>
        <dbReference type="SAM" id="SignalP"/>
    </source>
</evidence>